<dbReference type="Pfam" id="PF07645">
    <property type="entry name" value="EGF_CA"/>
    <property type="match status" value="1"/>
</dbReference>
<comment type="caution">
    <text evidence="5">Lacks conserved residue(s) required for the propagation of feature annotation.</text>
</comment>
<protein>
    <recommendedName>
        <fullName evidence="6">EGF-like domain-containing protein</fullName>
    </recommendedName>
</protein>
<dbReference type="Proteomes" id="UP000015102">
    <property type="component" value="Unassembled WGS sequence"/>
</dbReference>
<dbReference type="AlphaFoldDB" id="T1GSU7"/>
<dbReference type="STRING" id="36166.T1GSU7"/>
<dbReference type="EnsemblMetazoa" id="MESCA006759-RA">
    <property type="protein sequence ID" value="MESCA006759-PA"/>
    <property type="gene ID" value="MESCA006759"/>
</dbReference>
<reference evidence="7" key="2">
    <citation type="submission" date="2015-06" db="UniProtKB">
        <authorList>
            <consortium name="EnsemblMetazoa"/>
        </authorList>
    </citation>
    <scope>IDENTIFICATION</scope>
</reference>
<evidence type="ECO:0000256" key="2">
    <source>
        <dbReference type="ARBA" id="ARBA00022729"/>
    </source>
</evidence>
<keyword evidence="1 5" id="KW-0245">EGF-like domain</keyword>
<evidence type="ECO:0000313" key="8">
    <source>
        <dbReference type="Proteomes" id="UP000015102"/>
    </source>
</evidence>
<dbReference type="SMART" id="SM00179">
    <property type="entry name" value="EGF_CA"/>
    <property type="match status" value="1"/>
</dbReference>
<dbReference type="PROSITE" id="PS00010">
    <property type="entry name" value="ASX_HYDROXYL"/>
    <property type="match status" value="1"/>
</dbReference>
<accession>T1GSU7</accession>
<dbReference type="InterPro" id="IPR000742">
    <property type="entry name" value="EGF"/>
</dbReference>
<evidence type="ECO:0000313" key="7">
    <source>
        <dbReference type="EnsemblMetazoa" id="MESCA006759-PA"/>
    </source>
</evidence>
<evidence type="ECO:0000256" key="3">
    <source>
        <dbReference type="ARBA" id="ARBA00022737"/>
    </source>
</evidence>
<dbReference type="GO" id="GO:0043235">
    <property type="term" value="C:receptor complex"/>
    <property type="evidence" value="ECO:0007669"/>
    <property type="project" value="TreeGrafter"/>
</dbReference>
<dbReference type="HOGENOM" id="CLU_108297_1_0_1"/>
<evidence type="ECO:0000259" key="6">
    <source>
        <dbReference type="PROSITE" id="PS50026"/>
    </source>
</evidence>
<proteinExistence type="predicted"/>
<dbReference type="PROSITE" id="PS01187">
    <property type="entry name" value="EGF_CA"/>
    <property type="match status" value="1"/>
</dbReference>
<dbReference type="InterPro" id="IPR051221">
    <property type="entry name" value="LDLR-related"/>
</dbReference>
<dbReference type="PANTHER" id="PTHR22722">
    <property type="entry name" value="LOW-DENSITY LIPOPROTEIN RECEPTOR-RELATED PROTEIN 2-RELATED"/>
    <property type="match status" value="1"/>
</dbReference>
<dbReference type="PROSITE" id="PS01186">
    <property type="entry name" value="EGF_2"/>
    <property type="match status" value="1"/>
</dbReference>
<dbReference type="Gene3D" id="2.10.25.10">
    <property type="entry name" value="Laminin"/>
    <property type="match status" value="1"/>
</dbReference>
<evidence type="ECO:0000256" key="1">
    <source>
        <dbReference type="ARBA" id="ARBA00022536"/>
    </source>
</evidence>
<dbReference type="InterPro" id="IPR000152">
    <property type="entry name" value="EGF-type_Asp/Asn_hydroxyl_site"/>
</dbReference>
<feature type="domain" description="EGF-like" evidence="6">
    <location>
        <begin position="13"/>
        <end position="50"/>
    </location>
</feature>
<dbReference type="PROSITE" id="PS50026">
    <property type="entry name" value="EGF_3"/>
    <property type="match status" value="1"/>
</dbReference>
<dbReference type="CDD" id="cd00054">
    <property type="entry name" value="EGF_CA"/>
    <property type="match status" value="1"/>
</dbReference>
<feature type="disulfide bond" evidence="5">
    <location>
        <begin position="17"/>
        <end position="27"/>
    </location>
</feature>
<name>T1GSU7_MEGSC</name>
<dbReference type="FunFam" id="2.10.25.10:FF:000038">
    <property type="entry name" value="Fibrillin 2"/>
    <property type="match status" value="1"/>
</dbReference>
<organism evidence="7 8">
    <name type="scientific">Megaselia scalaris</name>
    <name type="common">Humpbacked fly</name>
    <name type="synonym">Phora scalaris</name>
    <dbReference type="NCBI Taxonomy" id="36166"/>
    <lineage>
        <taxon>Eukaryota</taxon>
        <taxon>Metazoa</taxon>
        <taxon>Ecdysozoa</taxon>
        <taxon>Arthropoda</taxon>
        <taxon>Hexapoda</taxon>
        <taxon>Insecta</taxon>
        <taxon>Pterygota</taxon>
        <taxon>Neoptera</taxon>
        <taxon>Endopterygota</taxon>
        <taxon>Diptera</taxon>
        <taxon>Brachycera</taxon>
        <taxon>Muscomorpha</taxon>
        <taxon>Platypezoidea</taxon>
        <taxon>Phoridae</taxon>
        <taxon>Megaseliini</taxon>
        <taxon>Megaselia</taxon>
    </lineage>
</organism>
<keyword evidence="3" id="KW-0677">Repeat</keyword>
<reference evidence="8" key="1">
    <citation type="submission" date="2013-02" db="EMBL/GenBank/DDBJ databases">
        <authorList>
            <person name="Hughes D."/>
        </authorList>
    </citation>
    <scope>NUCLEOTIDE SEQUENCE</scope>
    <source>
        <strain>Durham</strain>
        <strain evidence="8">NC isolate 2 -- Noor lab</strain>
    </source>
</reference>
<evidence type="ECO:0000256" key="5">
    <source>
        <dbReference type="PROSITE-ProRule" id="PRU00076"/>
    </source>
</evidence>
<dbReference type="GO" id="GO:0005886">
    <property type="term" value="C:plasma membrane"/>
    <property type="evidence" value="ECO:0007669"/>
    <property type="project" value="TreeGrafter"/>
</dbReference>
<evidence type="ECO:0000256" key="4">
    <source>
        <dbReference type="ARBA" id="ARBA00023157"/>
    </source>
</evidence>
<dbReference type="InterPro" id="IPR018097">
    <property type="entry name" value="EGF_Ca-bd_CS"/>
</dbReference>
<dbReference type="GO" id="GO:0005509">
    <property type="term" value="F:calcium ion binding"/>
    <property type="evidence" value="ECO:0007669"/>
    <property type="project" value="InterPro"/>
</dbReference>
<dbReference type="SMART" id="SM00181">
    <property type="entry name" value="EGF"/>
    <property type="match status" value="1"/>
</dbReference>
<keyword evidence="4 5" id="KW-1015">Disulfide bond</keyword>
<dbReference type="InterPro" id="IPR001881">
    <property type="entry name" value="EGF-like_Ca-bd_dom"/>
</dbReference>
<dbReference type="InterPro" id="IPR049883">
    <property type="entry name" value="NOTCH1_EGF-like"/>
</dbReference>
<sequence>MEPSVKNVTQCQDFDECSINAICDQKCKNTPGSYECSCVKGYSKSGNRCIAINVPAGENATLVFITQNNMQRTSLNGQAYEIQSNNKMSILDVWHRNRTVCGLTTTTPPQFQCQKIDNFDQKWQINLPPILSSFDCEYI</sequence>
<dbReference type="SUPFAM" id="SSF57196">
    <property type="entry name" value="EGF/Laminin"/>
    <property type="match status" value="1"/>
</dbReference>
<keyword evidence="8" id="KW-1185">Reference proteome</keyword>
<keyword evidence="2" id="KW-0732">Signal</keyword>
<dbReference type="EMBL" id="CAQQ02197405">
    <property type="status" value="NOT_ANNOTATED_CDS"/>
    <property type="molecule type" value="Genomic_DNA"/>
</dbReference>